<dbReference type="AlphaFoldDB" id="A0A6G5ZYN0"/>
<proteinExistence type="predicted"/>
<reference evidence="1" key="1">
    <citation type="journal article" date="2019" name="Sci. Rep.">
        <title>Diversity of P1 phage-like elements in multidrug resistant Escherichia coli.</title>
        <authorList>
            <person name="Venturini C."/>
            <person name="Zingali T."/>
            <person name="Wyrsch E.R."/>
            <person name="Bowring B."/>
            <person name="Iredell J."/>
            <person name="Partridge S.R."/>
            <person name="Djordjevic S.P."/>
        </authorList>
    </citation>
    <scope>NUCLEOTIDE SEQUENCE</scope>
    <source>
        <strain evidence="1">SvETEC</strain>
        <plasmid evidence="1">pSvP1_F</plasmid>
    </source>
</reference>
<protein>
    <submittedName>
        <fullName evidence="1">Uncharacterized protein</fullName>
    </submittedName>
</protein>
<sequence>MAKFSVPLQSGQVSRYTAYSALFDQPRTGLPLSCCFDRMISRRSLHRALLNCSSPDRLGVGPVFFVTVSDISDNCRQQASEPAVPVIARFYSTGRSVTAGMPVRPAHWLSRGGVDYVVAVQLFPHLFSPLLRPDNAALPVLPGNFRPAFFLNRATPTGGRIILTDCPWGIEQPLRFT</sequence>
<organism evidence="1">
    <name type="scientific">Escherichia coli</name>
    <dbReference type="NCBI Taxonomy" id="562"/>
    <lineage>
        <taxon>Bacteria</taxon>
        <taxon>Pseudomonadati</taxon>
        <taxon>Pseudomonadota</taxon>
        <taxon>Gammaproteobacteria</taxon>
        <taxon>Enterobacterales</taxon>
        <taxon>Enterobacteriaceae</taxon>
        <taxon>Escherichia</taxon>
    </lineage>
</organism>
<geneLocation type="plasmid" evidence="1">
    <name>pSvP1_F</name>
</geneLocation>
<evidence type="ECO:0000313" key="1">
    <source>
        <dbReference type="EMBL" id="QHW11085.1"/>
    </source>
</evidence>
<reference evidence="1" key="2">
    <citation type="submission" date="2019-09" db="EMBL/GenBank/DDBJ databases">
        <authorList>
            <person name="Wyrsch E."/>
            <person name="Liu M.Y."/>
            <person name="Djordjevic S.P."/>
        </authorList>
    </citation>
    <scope>NUCLEOTIDE SEQUENCE</scope>
    <source>
        <strain evidence="1">SvETEC</strain>
        <plasmid evidence="1">pSvP1_F</plasmid>
    </source>
</reference>
<dbReference type="EMBL" id="MN510446">
    <property type="protein sequence ID" value="QHW11085.1"/>
    <property type="molecule type" value="Genomic_DNA"/>
</dbReference>
<keyword evidence="1" id="KW-0614">Plasmid</keyword>
<name>A0A6G5ZYN0_ECOLX</name>
<accession>A0A6G5ZYN0</accession>